<evidence type="ECO:0000313" key="2">
    <source>
        <dbReference type="Proteomes" id="UP000004946"/>
    </source>
</evidence>
<dbReference type="EMBL" id="AEON01000002">
    <property type="protein sequence ID" value="EFT82887.1"/>
    <property type="molecule type" value="Genomic_DNA"/>
</dbReference>
<dbReference type="eggNOG" id="ENOG502ZXN2">
    <property type="taxonomic scope" value="Bacteria"/>
</dbReference>
<dbReference type="RefSeq" id="WP_006290783.1">
    <property type="nucleotide sequence ID" value="NZ_AP012333.1"/>
</dbReference>
<comment type="caution">
    <text evidence="1">The sequence shown here is derived from an EMBL/GenBank/DDBJ whole genome shotgun (WGS) entry which is preliminary data.</text>
</comment>
<sequence length="212" mass="23387">MTQSVTQSVSEIEKQLDRMIDLGYPDIADMTAGAFCSLADPLLHALEQVDLGTDILLVPTRELVSPEVLISRTSIQRRGGFTTMPPRDVLGFLPQDGFEPPEGPFYLVVDPHTGTAYTNREPDVARRLIDSDNRLPLTLEEGLAIATQHPDWLTEKNGFNLLGSRSADGRYPSVWLSQGAPRLGAVWPNSRHSWLGNAYCLGRRGVSLFINS</sequence>
<accession>E6K299</accession>
<protein>
    <submittedName>
        <fullName evidence="1">Uncharacterized protein</fullName>
    </submittedName>
</protein>
<organism evidence="1 2">
    <name type="scientific">Parascardovia denticolens DSM 10105 = JCM 12538</name>
    <dbReference type="NCBI Taxonomy" id="864564"/>
    <lineage>
        <taxon>Bacteria</taxon>
        <taxon>Bacillati</taxon>
        <taxon>Actinomycetota</taxon>
        <taxon>Actinomycetes</taxon>
        <taxon>Bifidobacteriales</taxon>
        <taxon>Bifidobacteriaceae</taxon>
        <taxon>Parascardovia</taxon>
    </lineage>
</organism>
<reference evidence="1 2" key="1">
    <citation type="submission" date="2010-12" db="EMBL/GenBank/DDBJ databases">
        <authorList>
            <person name="Muzny D."/>
            <person name="Qin X."/>
            <person name="Buhay C."/>
            <person name="Dugan-Rocha S."/>
            <person name="Ding Y."/>
            <person name="Chen G."/>
            <person name="Hawes A."/>
            <person name="Holder M."/>
            <person name="Jhangiani S."/>
            <person name="Johnson A."/>
            <person name="Khan Z."/>
            <person name="Li Z."/>
            <person name="Liu W."/>
            <person name="Liu X."/>
            <person name="Perez L."/>
            <person name="Shen H."/>
            <person name="Wang Q."/>
            <person name="Watt J."/>
            <person name="Xi L."/>
            <person name="Xin Y."/>
            <person name="Zhou J."/>
            <person name="Deng J."/>
            <person name="Jiang H."/>
            <person name="Liu Y."/>
            <person name="Qu J."/>
            <person name="Song X.-Z."/>
            <person name="Zhang L."/>
            <person name="Villasana D."/>
            <person name="Johnson A."/>
            <person name="Liu J."/>
            <person name="Liyanage D."/>
            <person name="Lorensuhewa L."/>
            <person name="Robinson T."/>
            <person name="Song A."/>
            <person name="Song B.-B."/>
            <person name="Dinh H."/>
            <person name="Thornton R."/>
            <person name="Coyle M."/>
            <person name="Francisco L."/>
            <person name="Jackson L."/>
            <person name="Javaid M."/>
            <person name="Korchina V."/>
            <person name="Kovar C."/>
            <person name="Mata R."/>
            <person name="Mathew T."/>
            <person name="Ngo R."/>
            <person name="Nguyen L."/>
            <person name="Nguyen N."/>
            <person name="Okwuonu G."/>
            <person name="Ongeri F."/>
            <person name="Pham C."/>
            <person name="Simmons D."/>
            <person name="Wilczek-Boney K."/>
            <person name="Hale W."/>
            <person name="Jakkamsetti A."/>
            <person name="Pham P."/>
            <person name="Ruth R."/>
            <person name="San Lucas F."/>
            <person name="Warren J."/>
            <person name="Zhang J."/>
            <person name="Zhao Z."/>
            <person name="Zhou C."/>
            <person name="Zhu D."/>
            <person name="Lee S."/>
            <person name="Bess C."/>
            <person name="Blankenburg K."/>
            <person name="Forbes L."/>
            <person name="Fu Q."/>
            <person name="Gubbala S."/>
            <person name="Hirani K."/>
            <person name="Jayaseelan J.C."/>
            <person name="Lara F."/>
            <person name="Munidasa M."/>
            <person name="Palculict T."/>
            <person name="Patil S."/>
            <person name="Pu L.-L."/>
            <person name="Saada N."/>
            <person name="Tang L."/>
            <person name="Weissenberger G."/>
            <person name="Zhu Y."/>
            <person name="Hemphill L."/>
            <person name="Shang Y."/>
            <person name="Youmans B."/>
            <person name="Ayvaz T."/>
            <person name="Ross M."/>
            <person name="Santibanez J."/>
            <person name="Aqrawi P."/>
            <person name="Gross S."/>
            <person name="Joshi V."/>
            <person name="Fowler G."/>
            <person name="Nazareth L."/>
            <person name="Reid J."/>
            <person name="Worley K."/>
            <person name="Petrosino J."/>
            <person name="Highlander S."/>
            <person name="Gibbs R."/>
        </authorList>
    </citation>
    <scope>NUCLEOTIDE SEQUENCE [LARGE SCALE GENOMIC DNA]</scope>
    <source>
        <strain evidence="1 2">DSM 10105</strain>
    </source>
</reference>
<dbReference type="Pfam" id="PF18959">
    <property type="entry name" value="DUF5701"/>
    <property type="match status" value="1"/>
</dbReference>
<keyword evidence="2" id="KW-1185">Reference proteome</keyword>
<name>E6K299_PARDN</name>
<evidence type="ECO:0000313" key="1">
    <source>
        <dbReference type="EMBL" id="EFT82887.1"/>
    </source>
</evidence>
<proteinExistence type="predicted"/>
<dbReference type="AlphaFoldDB" id="E6K299"/>
<dbReference type="Proteomes" id="UP000004946">
    <property type="component" value="Chromosome"/>
</dbReference>
<dbReference type="InterPro" id="IPR043755">
    <property type="entry name" value="DUF5701"/>
</dbReference>
<gene>
    <name evidence="1" type="ORF">HMPREF0620_1572</name>
</gene>
<dbReference type="HOGENOM" id="CLU_085950_0_0_11"/>